<organism evidence="1 2">
    <name type="scientific">Dolichospermum flos-aquae LEGE 04289</name>
    <dbReference type="NCBI Taxonomy" id="1828708"/>
    <lineage>
        <taxon>Bacteria</taxon>
        <taxon>Bacillati</taxon>
        <taxon>Cyanobacteriota</taxon>
        <taxon>Cyanophyceae</taxon>
        <taxon>Nostocales</taxon>
        <taxon>Aphanizomenonaceae</taxon>
        <taxon>Dolichospermum</taxon>
    </lineage>
</organism>
<evidence type="ECO:0000313" key="2">
    <source>
        <dbReference type="Proteomes" id="UP000597867"/>
    </source>
</evidence>
<evidence type="ECO:0000313" key="1">
    <source>
        <dbReference type="EMBL" id="MBE9220511.1"/>
    </source>
</evidence>
<keyword evidence="2" id="KW-1185">Reference proteome</keyword>
<protein>
    <submittedName>
        <fullName evidence="1">Uncharacterized protein</fullName>
    </submittedName>
</protein>
<name>A0ACC5Q4L7_DOLFA</name>
<comment type="caution">
    <text evidence="1">The sequence shown here is derived from an EMBL/GenBank/DDBJ whole genome shotgun (WGS) entry which is preliminary data.</text>
</comment>
<dbReference type="Proteomes" id="UP000597867">
    <property type="component" value="Unassembled WGS sequence"/>
</dbReference>
<accession>A0ACC5Q4L7</accession>
<proteinExistence type="predicted"/>
<reference evidence="1" key="1">
    <citation type="submission" date="2020-10" db="EMBL/GenBank/DDBJ databases">
        <authorList>
            <person name="Castelo-Branco R."/>
            <person name="Eusebio N."/>
            <person name="Adriana R."/>
            <person name="Vieira A."/>
            <person name="Brugerolle De Fraissinette N."/>
            <person name="Rezende De Castro R."/>
            <person name="Schneider M.P."/>
            <person name="Vasconcelos V."/>
            <person name="Leao P.N."/>
        </authorList>
    </citation>
    <scope>NUCLEOTIDE SEQUENCE</scope>
    <source>
        <strain evidence="1">LEGE 04289</strain>
    </source>
</reference>
<gene>
    <name evidence="1" type="ORF">IQ222_17355</name>
</gene>
<sequence length="121" mass="14470">MGNNIISRLTFTLDEFKDLIIGDLSQYQENSNICISSIRSQKSEVKSSELSKRLVFYENPYLQEQWKLMYKDINILRDYYDANLLLTYCLHLSSPEIRSYIEETLLLPIEEIEKRPFKYQE</sequence>
<dbReference type="EMBL" id="JADEWF010000073">
    <property type="protein sequence ID" value="MBE9220511.1"/>
    <property type="molecule type" value="Genomic_DNA"/>
</dbReference>